<dbReference type="InterPro" id="IPR039045">
    <property type="entry name" value="SCHIP_1"/>
</dbReference>
<evidence type="ECO:0000313" key="4">
    <source>
        <dbReference type="Proteomes" id="UP000663828"/>
    </source>
</evidence>
<dbReference type="PANTHER" id="PTHR13103:SF2">
    <property type="entry name" value="IQCJ-SCHIP1 READTHROUGH TRANSCRIPT PROTEIN-RELATED"/>
    <property type="match status" value="1"/>
</dbReference>
<accession>A0A816FTQ8</accession>
<evidence type="ECO:0000259" key="2">
    <source>
        <dbReference type="Pfam" id="PF10148"/>
    </source>
</evidence>
<dbReference type="EMBL" id="CAJNOR010012050">
    <property type="protein sequence ID" value="CAF1665388.1"/>
    <property type="molecule type" value="Genomic_DNA"/>
</dbReference>
<name>A0A816FTQ8_ADIRI</name>
<dbReference type="GO" id="GO:0005886">
    <property type="term" value="C:plasma membrane"/>
    <property type="evidence" value="ECO:0007669"/>
    <property type="project" value="TreeGrafter"/>
</dbReference>
<evidence type="ECO:0000313" key="3">
    <source>
        <dbReference type="EMBL" id="CAF1665388.1"/>
    </source>
</evidence>
<protein>
    <recommendedName>
        <fullName evidence="2">Schwannomin interacting protein 1 C-terminal domain-containing protein</fullName>
    </recommendedName>
</protein>
<dbReference type="GO" id="GO:0035332">
    <property type="term" value="P:positive regulation of hippo signaling"/>
    <property type="evidence" value="ECO:0007669"/>
    <property type="project" value="TreeGrafter"/>
</dbReference>
<gene>
    <name evidence="3" type="ORF">XAT740_LOCUS57672</name>
</gene>
<sequence length="187" mass="21695">MDLYIYYLYNKSIQFDCNLDELRAELKARNEIIDNDSECDSDDYLDNGSITIEWKSSSAEHDQTSSLVRMNANDDMLKQQQKLKEEAKVALVLGAKMARMQVELERQALEKKRSSLYDLMEINIDMDKPLTSEILEEMNIGQLQVIINDLYCLIEDNNDQLVSLLIERDSLSMEQDSILVDIEDLQK</sequence>
<dbReference type="Pfam" id="PF10148">
    <property type="entry name" value="SCHIP-1_C"/>
    <property type="match status" value="1"/>
</dbReference>
<dbReference type="PANTHER" id="PTHR13103">
    <property type="entry name" value="SCHWANNOMIN INTERACTING PROTEIN 1"/>
    <property type="match status" value="1"/>
</dbReference>
<keyword evidence="1" id="KW-0175">Coiled coil</keyword>
<proteinExistence type="predicted"/>
<feature type="domain" description="Schwannomin interacting protein 1 C-terminal" evidence="2">
    <location>
        <begin position="52"/>
        <end position="186"/>
    </location>
</feature>
<organism evidence="3 4">
    <name type="scientific">Adineta ricciae</name>
    <name type="common">Rotifer</name>
    <dbReference type="NCBI Taxonomy" id="249248"/>
    <lineage>
        <taxon>Eukaryota</taxon>
        <taxon>Metazoa</taxon>
        <taxon>Spiralia</taxon>
        <taxon>Gnathifera</taxon>
        <taxon>Rotifera</taxon>
        <taxon>Eurotatoria</taxon>
        <taxon>Bdelloidea</taxon>
        <taxon>Adinetida</taxon>
        <taxon>Adinetidae</taxon>
        <taxon>Adineta</taxon>
    </lineage>
</organism>
<evidence type="ECO:0000256" key="1">
    <source>
        <dbReference type="ARBA" id="ARBA00023054"/>
    </source>
</evidence>
<dbReference type="GO" id="GO:0030054">
    <property type="term" value="C:cell junction"/>
    <property type="evidence" value="ECO:0007669"/>
    <property type="project" value="TreeGrafter"/>
</dbReference>
<dbReference type="InterPro" id="IPR015649">
    <property type="entry name" value="SCHIP_1_C"/>
</dbReference>
<comment type="caution">
    <text evidence="3">The sequence shown here is derived from an EMBL/GenBank/DDBJ whole genome shotgun (WGS) entry which is preliminary data.</text>
</comment>
<reference evidence="3" key="1">
    <citation type="submission" date="2021-02" db="EMBL/GenBank/DDBJ databases">
        <authorList>
            <person name="Nowell W R."/>
        </authorList>
    </citation>
    <scope>NUCLEOTIDE SEQUENCE</scope>
</reference>
<keyword evidence="4" id="KW-1185">Reference proteome</keyword>
<dbReference type="AlphaFoldDB" id="A0A816FTQ8"/>
<dbReference type="Proteomes" id="UP000663828">
    <property type="component" value="Unassembled WGS sequence"/>
</dbReference>